<evidence type="ECO:0000256" key="7">
    <source>
        <dbReference type="ARBA" id="ARBA00048741"/>
    </source>
</evidence>
<comment type="catalytic activity">
    <reaction evidence="7">
        <text>L-aspartate + L-glutamine + ATP + H2O = L-asparagine + L-glutamate + AMP + diphosphate + H(+)</text>
        <dbReference type="Rhea" id="RHEA:12228"/>
        <dbReference type="ChEBI" id="CHEBI:15377"/>
        <dbReference type="ChEBI" id="CHEBI:15378"/>
        <dbReference type="ChEBI" id="CHEBI:29985"/>
        <dbReference type="ChEBI" id="CHEBI:29991"/>
        <dbReference type="ChEBI" id="CHEBI:30616"/>
        <dbReference type="ChEBI" id="CHEBI:33019"/>
        <dbReference type="ChEBI" id="CHEBI:58048"/>
        <dbReference type="ChEBI" id="CHEBI:58359"/>
        <dbReference type="ChEBI" id="CHEBI:456215"/>
        <dbReference type="EC" id="6.3.5.4"/>
    </reaction>
</comment>
<dbReference type="SUPFAM" id="SSF52402">
    <property type="entry name" value="Adenine nucleotide alpha hydrolases-like"/>
    <property type="match status" value="1"/>
</dbReference>
<dbReference type="CDD" id="cd01991">
    <property type="entry name" value="Asn_synthase_B_C"/>
    <property type="match status" value="1"/>
</dbReference>
<organism evidence="9 10">
    <name type="scientific">Algoriphagus ratkowskyi</name>
    <dbReference type="NCBI Taxonomy" id="57028"/>
    <lineage>
        <taxon>Bacteria</taxon>
        <taxon>Pseudomonadati</taxon>
        <taxon>Bacteroidota</taxon>
        <taxon>Cytophagia</taxon>
        <taxon>Cytophagales</taxon>
        <taxon>Cyclobacteriaceae</taxon>
        <taxon>Algoriphagus</taxon>
    </lineage>
</organism>
<dbReference type="InterPro" id="IPR029055">
    <property type="entry name" value="Ntn_hydrolases_N"/>
</dbReference>
<gene>
    <name evidence="9" type="primary">asnB</name>
    <name evidence="9" type="ORF">ESW18_05955</name>
</gene>
<accession>A0ABY3HRQ2</accession>
<dbReference type="PROSITE" id="PS51278">
    <property type="entry name" value="GATASE_TYPE_2"/>
    <property type="match status" value="1"/>
</dbReference>
<dbReference type="GO" id="GO:0004066">
    <property type="term" value="F:asparagine synthase (glutamine-hydrolyzing) activity"/>
    <property type="evidence" value="ECO:0007669"/>
    <property type="project" value="UniProtKB-EC"/>
</dbReference>
<dbReference type="Proteomes" id="UP000321927">
    <property type="component" value="Unassembled WGS sequence"/>
</dbReference>
<dbReference type="InterPro" id="IPR014729">
    <property type="entry name" value="Rossmann-like_a/b/a_fold"/>
</dbReference>
<dbReference type="PANTHER" id="PTHR43284">
    <property type="entry name" value="ASPARAGINE SYNTHETASE (GLUTAMINE-HYDROLYZING)"/>
    <property type="match status" value="1"/>
</dbReference>
<evidence type="ECO:0000313" key="9">
    <source>
        <dbReference type="EMBL" id="TXD79059.1"/>
    </source>
</evidence>
<keyword evidence="4" id="KW-0547">Nucleotide-binding</keyword>
<name>A0ABY3HRQ2_9BACT</name>
<dbReference type="Pfam" id="PF00733">
    <property type="entry name" value="Asn_synthase"/>
    <property type="match status" value="1"/>
</dbReference>
<dbReference type="InterPro" id="IPR006426">
    <property type="entry name" value="Asn_synth_AEB"/>
</dbReference>
<evidence type="ECO:0000256" key="2">
    <source>
        <dbReference type="ARBA" id="ARBA00005752"/>
    </source>
</evidence>
<evidence type="ECO:0000256" key="4">
    <source>
        <dbReference type="ARBA" id="ARBA00022741"/>
    </source>
</evidence>
<dbReference type="SUPFAM" id="SSF56235">
    <property type="entry name" value="N-terminal nucleophile aminohydrolases (Ntn hydrolases)"/>
    <property type="match status" value="1"/>
</dbReference>
<proteinExistence type="inferred from homology"/>
<keyword evidence="5" id="KW-0067">ATP-binding</keyword>
<dbReference type="Gene3D" id="3.40.50.620">
    <property type="entry name" value="HUPs"/>
    <property type="match status" value="1"/>
</dbReference>
<dbReference type="Pfam" id="PF13537">
    <property type="entry name" value="GATase_7"/>
    <property type="match status" value="1"/>
</dbReference>
<dbReference type="InterPro" id="IPR051786">
    <property type="entry name" value="ASN_synthetase/amidase"/>
</dbReference>
<keyword evidence="9" id="KW-0436">Ligase</keyword>
<evidence type="ECO:0000256" key="5">
    <source>
        <dbReference type="ARBA" id="ARBA00022840"/>
    </source>
</evidence>
<comment type="pathway">
    <text evidence="1">Amino-acid biosynthesis; L-asparagine biosynthesis; L-asparagine from L-aspartate (L-Gln route): step 1/1.</text>
</comment>
<dbReference type="InterPro" id="IPR001962">
    <property type="entry name" value="Asn_synthase"/>
</dbReference>
<dbReference type="PANTHER" id="PTHR43284:SF1">
    <property type="entry name" value="ASPARAGINE SYNTHETASE"/>
    <property type="match status" value="1"/>
</dbReference>
<evidence type="ECO:0000256" key="3">
    <source>
        <dbReference type="ARBA" id="ARBA00012737"/>
    </source>
</evidence>
<dbReference type="EC" id="6.3.5.4" evidence="3"/>
<dbReference type="CDD" id="cd00712">
    <property type="entry name" value="AsnB"/>
    <property type="match status" value="1"/>
</dbReference>
<dbReference type="Gene3D" id="3.60.20.10">
    <property type="entry name" value="Glutamine Phosphoribosylpyrophosphate, subunit 1, domain 1"/>
    <property type="match status" value="1"/>
</dbReference>
<comment type="caution">
    <text evidence="9">The sequence shown here is derived from an EMBL/GenBank/DDBJ whole genome shotgun (WGS) entry which is preliminary data.</text>
</comment>
<dbReference type="InterPro" id="IPR017932">
    <property type="entry name" value="GATase_2_dom"/>
</dbReference>
<keyword evidence="6" id="KW-0315">Glutamine amidotransferase</keyword>
<dbReference type="InterPro" id="IPR033738">
    <property type="entry name" value="AsnB_N"/>
</dbReference>
<evidence type="ECO:0000259" key="8">
    <source>
        <dbReference type="PROSITE" id="PS51278"/>
    </source>
</evidence>
<keyword evidence="10" id="KW-1185">Reference proteome</keyword>
<feature type="domain" description="Glutamine amidotransferase type-2" evidence="8">
    <location>
        <begin position="18"/>
        <end position="257"/>
    </location>
</feature>
<reference evidence="9 10" key="1">
    <citation type="submission" date="2019-08" db="EMBL/GenBank/DDBJ databases">
        <title>Genome of Algoriphagus ratkowskyi IC026.</title>
        <authorList>
            <person name="Bowman J.P."/>
        </authorList>
    </citation>
    <scope>NUCLEOTIDE SEQUENCE [LARGE SCALE GENOMIC DNA]</scope>
    <source>
        <strain evidence="9 10">IC026</strain>
    </source>
</reference>
<dbReference type="NCBIfam" id="TIGR01536">
    <property type="entry name" value="asn_synth_AEB"/>
    <property type="match status" value="1"/>
</dbReference>
<protein>
    <recommendedName>
        <fullName evidence="3">asparagine synthase (glutamine-hydrolyzing)</fullName>
        <ecNumber evidence="3">6.3.5.4</ecNumber>
    </recommendedName>
</protein>
<comment type="similarity">
    <text evidence="2">Belongs to the asparagine synthetase family.</text>
</comment>
<evidence type="ECO:0000313" key="10">
    <source>
        <dbReference type="Proteomes" id="UP000321927"/>
    </source>
</evidence>
<sequence length="665" mass="76675">MEAIGLLLLNRQLKFNMCGIFGVVKKTNTIILPLKEATQIIKHRGPNDSGFLLWQKGEIPEIFADEDTDEESRLFHGLEFLSDKNYQVAFGHRRLSILDLSPAGHQPMIFNNLSLCYNGEIYNYLEVREELLKLGRVFKTQSDSEVILQAWHEWGEGCLQRFNGMFAFLLLDSNLGKLFVVRDRFGVKPLYYTDCSGYIAFASEIKQLRILPEYQFKLNEQIAFDYLRYGFLDHETDTFEKGIYQVDPGQILTVNLSDNSVTHKQWYVFDPKPWEGTMDQAEENLRSILKDATKLRLRSDVPVGSALSGGLDSSTIVCLMREILDESGNENKILETVTSCNLDKRYDETAFAEIINEKTGSKSHKVYPSFEKLKHDLGKLVWHMDYPFGSTSQFSQWCVFEGAAKAGLTVMIDGQGADEQLAGYGGNDLPFYTGLFRGGKFGQLVDEAKSYKEVNGNYPIGFLLGAIQSPLPENVKQILPNKWRPGKEENPDWINQGKLNGHNFKSESLQQHLLSQIHTSPLPSLLRYEDRNSMAFSVESRTPFMDYRLMEFTLGLPERMVLRNGERKYILRKSFRGIVPDAILDRRDKMGFVSAEERWLKEDGKDWFFDKIMSSENPFELLNDDNVHKLIKDTQDNKIQFSFDTWRIINFKMWYTQMSQKNYSF</sequence>
<dbReference type="EMBL" id="VORV01000003">
    <property type="protein sequence ID" value="TXD79059.1"/>
    <property type="molecule type" value="Genomic_DNA"/>
</dbReference>
<evidence type="ECO:0000256" key="1">
    <source>
        <dbReference type="ARBA" id="ARBA00005187"/>
    </source>
</evidence>
<dbReference type="PIRSF" id="PIRSF001589">
    <property type="entry name" value="Asn_synthetase_glu-h"/>
    <property type="match status" value="1"/>
</dbReference>
<evidence type="ECO:0000256" key="6">
    <source>
        <dbReference type="ARBA" id="ARBA00022962"/>
    </source>
</evidence>
<dbReference type="RefSeq" id="WP_146260385.1">
    <property type="nucleotide sequence ID" value="NZ_QKZU01000006.1"/>
</dbReference>